<sequence>MDFVDDAIIGVVMDKLKEFANEVKRLFDVSITFDHDFYFKTTTSKELSQVRDDIMKDISKHMQTFILIFGWLDIVSVLLMCFVIFKAIWFRMKYIRNPSYQNNFITIEFVLIDEKRREQGKETALPLTWWESFRYPKLSDCRLTRAELTQMAKSAVFLTISSVQLFCICFTDFSLFWVLALISFFGLRQQGFEPPPYISVQVNGNGFVGEIFRGIVGAFEPMSQNYTVDTKTCLPLPHEPNFTTYYLIAWLCCLAWIFLLCQPYGLRLRHAIMRLYYPDVARERAVWLYDKILLNRLTFFKLARRKARLLFVSDKTVDDFSWMDWIRARTENYWLTRLILGRSKTEKCLLCGTPLKTDTRVKCESIGCKALYCKSCFEGSDNICCICHNPMEYGDLSDLSEVNEKDFLLIYFVLIALRDSSDDPDVVHIDETEKDCVSTKVKKSKETTKNEKSDDQKSDNQKFSAEQRLSDSSKKNENELLEFEKIDNAAESTSEKLKKECSSKLKKISRLFSKSCFKSKDEKSKSDAVIDVLKTSEKESDTERLDVEKEKSKHRSAVKREENIKRKSFIKKYEKDSFDSYTEEGKPKRRSSRKKIEEDTTDSITEEEKPKRRSSRKRIEKDTNDSDTEAEKAKRRSSRKKIGNDTTDSITEEEKPKRRSSRKRIEKDTNDSDNEAEKLKRGSSRKKIEKDTTDSDTEEEKPKHRSSGYKIGKDTTDSNTEEEKPKRRSIRKTIEKDTNDSYTEEEKPKHRSSRKKIEKDTTDSDTEEEKPKHTSSGDKTQNNFIIASLLIISSEIVLLFLRSKKREETLIIPFQVLNL</sequence>
<evidence type="ECO:0000256" key="4">
    <source>
        <dbReference type="ARBA" id="ARBA00023136"/>
    </source>
</evidence>
<reference evidence="9" key="2">
    <citation type="submission" date="2020-05" db="UniProtKB">
        <authorList>
            <consortium name="EnsemblMetazoa"/>
        </authorList>
    </citation>
    <scope>IDENTIFICATION</scope>
    <source>
        <strain evidence="9">IAEA</strain>
    </source>
</reference>
<dbReference type="InterPro" id="IPR012858">
    <property type="entry name" value="DC_STAMP-like"/>
</dbReference>
<keyword evidence="10" id="KW-1185">Reference proteome</keyword>
<keyword evidence="2 6" id="KW-0812">Transmembrane</keyword>
<keyword evidence="3 6" id="KW-1133">Transmembrane helix</keyword>
<accession>A0A1A9X0W4</accession>
<dbReference type="EnsemblMetazoa" id="GBRI040070-RA">
    <property type="protein sequence ID" value="GBRI040070-PA"/>
    <property type="gene ID" value="GBRI040070"/>
</dbReference>
<feature type="domain" description="E3 ubiquitin-protein ligase DCST1-like C-terminal" evidence="8">
    <location>
        <begin position="347"/>
        <end position="390"/>
    </location>
</feature>
<organism evidence="9 10">
    <name type="scientific">Glossina brevipalpis</name>
    <dbReference type="NCBI Taxonomy" id="37001"/>
    <lineage>
        <taxon>Eukaryota</taxon>
        <taxon>Metazoa</taxon>
        <taxon>Ecdysozoa</taxon>
        <taxon>Arthropoda</taxon>
        <taxon>Hexapoda</taxon>
        <taxon>Insecta</taxon>
        <taxon>Pterygota</taxon>
        <taxon>Neoptera</taxon>
        <taxon>Endopterygota</taxon>
        <taxon>Diptera</taxon>
        <taxon>Brachycera</taxon>
        <taxon>Muscomorpha</taxon>
        <taxon>Hippoboscoidea</taxon>
        <taxon>Glossinidae</taxon>
        <taxon>Glossina</taxon>
    </lineage>
</organism>
<feature type="domain" description="Dendritic cell-specific transmembrane protein-like" evidence="7">
    <location>
        <begin position="100"/>
        <end position="289"/>
    </location>
</feature>
<dbReference type="PANTHER" id="PTHR21041">
    <property type="entry name" value="DENDRITIC CELL-SPECIFIC TRANSMEMBRANE PROTEIN"/>
    <property type="match status" value="1"/>
</dbReference>
<evidence type="ECO:0000313" key="10">
    <source>
        <dbReference type="Proteomes" id="UP000091820"/>
    </source>
</evidence>
<feature type="compositionally biased region" description="Basic and acidic residues" evidence="5">
    <location>
        <begin position="732"/>
        <end position="748"/>
    </location>
</feature>
<dbReference type="AlphaFoldDB" id="A0A1A9X0W4"/>
<dbReference type="PANTHER" id="PTHR21041:SF9">
    <property type="entry name" value="DENDRITIC CELL-SPECIFIC TRANSMEMBRANE PROTEIN-LIKE DOMAIN-CONTAINING PROTEIN"/>
    <property type="match status" value="1"/>
</dbReference>
<evidence type="ECO:0000256" key="3">
    <source>
        <dbReference type="ARBA" id="ARBA00022989"/>
    </source>
</evidence>
<feature type="compositionally biased region" description="Basic and acidic residues" evidence="5">
    <location>
        <begin position="447"/>
        <end position="460"/>
    </location>
</feature>
<dbReference type="VEuPathDB" id="VectorBase:GBRI040070"/>
<keyword evidence="4 6" id="KW-0472">Membrane</keyword>
<evidence type="ECO:0000256" key="2">
    <source>
        <dbReference type="ARBA" id="ARBA00022692"/>
    </source>
</evidence>
<feature type="compositionally biased region" description="Basic and acidic residues" evidence="5">
    <location>
        <begin position="617"/>
        <end position="632"/>
    </location>
</feature>
<dbReference type="InterPro" id="IPR051856">
    <property type="entry name" value="CSR-E3_Ligase_Protein"/>
</dbReference>
<evidence type="ECO:0000256" key="6">
    <source>
        <dbReference type="SAM" id="Phobius"/>
    </source>
</evidence>
<feature type="compositionally biased region" description="Basic and acidic residues" evidence="5">
    <location>
        <begin position="536"/>
        <end position="551"/>
    </location>
</feature>
<evidence type="ECO:0000313" key="9">
    <source>
        <dbReference type="EnsemblMetazoa" id="GBRI040070-PA"/>
    </source>
</evidence>
<feature type="compositionally biased region" description="Basic and acidic residues" evidence="5">
    <location>
        <begin position="558"/>
        <end position="586"/>
    </location>
</feature>
<reference evidence="10" key="1">
    <citation type="submission" date="2014-03" db="EMBL/GenBank/DDBJ databases">
        <authorList>
            <person name="Aksoy S."/>
            <person name="Warren W."/>
            <person name="Wilson R.K."/>
        </authorList>
    </citation>
    <scope>NUCLEOTIDE SEQUENCE [LARGE SCALE GENOMIC DNA]</scope>
    <source>
        <strain evidence="10">IAEA</strain>
    </source>
</reference>
<dbReference type="STRING" id="37001.A0A1A9X0W4"/>
<dbReference type="InterPro" id="IPR058842">
    <property type="entry name" value="DCST1_C"/>
</dbReference>
<proteinExistence type="predicted"/>
<dbReference type="Pfam" id="PF26037">
    <property type="entry name" value="zf-RING_DCST1_C"/>
    <property type="match status" value="1"/>
</dbReference>
<feature type="compositionally biased region" description="Basic and acidic residues" evidence="5">
    <location>
        <begin position="711"/>
        <end position="725"/>
    </location>
</feature>
<dbReference type="Proteomes" id="UP000091820">
    <property type="component" value="Unassembled WGS sequence"/>
</dbReference>
<dbReference type="Pfam" id="PF07782">
    <property type="entry name" value="DC_STAMP"/>
    <property type="match status" value="1"/>
</dbReference>
<feature type="transmembrane region" description="Helical" evidence="6">
    <location>
        <begin position="65"/>
        <end position="89"/>
    </location>
</feature>
<comment type="subcellular location">
    <subcellularLocation>
        <location evidence="1">Membrane</location>
        <topology evidence="1">Multi-pass membrane protein</topology>
    </subcellularLocation>
</comment>
<feature type="region of interest" description="Disordered" evidence="5">
    <location>
        <begin position="447"/>
        <end position="473"/>
    </location>
</feature>
<evidence type="ECO:0000256" key="5">
    <source>
        <dbReference type="SAM" id="MobiDB-lite"/>
    </source>
</evidence>
<feature type="region of interest" description="Disordered" evidence="5">
    <location>
        <begin position="536"/>
        <end position="780"/>
    </location>
</feature>
<name>A0A1A9X0W4_9MUSC</name>
<evidence type="ECO:0000256" key="1">
    <source>
        <dbReference type="ARBA" id="ARBA00004141"/>
    </source>
</evidence>
<feature type="transmembrane region" description="Helical" evidence="6">
    <location>
        <begin position="155"/>
        <end position="187"/>
    </location>
</feature>
<dbReference type="GO" id="GO:0016020">
    <property type="term" value="C:membrane"/>
    <property type="evidence" value="ECO:0007669"/>
    <property type="project" value="UniProtKB-SubCell"/>
</dbReference>
<evidence type="ECO:0000259" key="7">
    <source>
        <dbReference type="Pfam" id="PF07782"/>
    </source>
</evidence>
<protein>
    <submittedName>
        <fullName evidence="9">Uncharacterized protein</fullName>
    </submittedName>
</protein>
<evidence type="ECO:0000259" key="8">
    <source>
        <dbReference type="Pfam" id="PF26037"/>
    </source>
</evidence>
<feature type="compositionally biased region" description="Basic and acidic residues" evidence="5">
    <location>
        <begin position="663"/>
        <end position="693"/>
    </location>
</feature>
<feature type="transmembrane region" description="Helical" evidence="6">
    <location>
        <begin position="245"/>
        <end position="266"/>
    </location>
</feature>